<feature type="coiled-coil region" evidence="1">
    <location>
        <begin position="13"/>
        <end position="54"/>
    </location>
</feature>
<dbReference type="EMBL" id="CP048617">
    <property type="protein sequence ID" value="QIB27044.1"/>
    <property type="molecule type" value="Genomic_DNA"/>
</dbReference>
<evidence type="ECO:0000256" key="1">
    <source>
        <dbReference type="SAM" id="Coils"/>
    </source>
</evidence>
<sequence>MDKEILDFLKEFKNGLNNKFDELNGNFNELNSRFNSLELQVKENTQILKALERSTQINRAEHDRIINDIAHIKGDIEAIKEDLSIVEEVTANNWANIVKLKRAR</sequence>
<dbReference type="Proteomes" id="UP000464452">
    <property type="component" value="Chromosome"/>
</dbReference>
<dbReference type="AlphaFoldDB" id="A0A6P1YD32"/>
<name>A0A6P1YD32_9FIRM</name>
<dbReference type="RefSeq" id="WP_163234975.1">
    <property type="nucleotide sequence ID" value="NZ_CP048617.1"/>
</dbReference>
<accession>A0A6P1YD32</accession>
<keyword evidence="1" id="KW-0175">Coiled coil</keyword>
<gene>
    <name evidence="2" type="ORF">G3A45_06905</name>
</gene>
<organism evidence="2 3">
    <name type="scientific">Caloranaerobacter azorensis</name>
    <dbReference type="NCBI Taxonomy" id="116090"/>
    <lineage>
        <taxon>Bacteria</taxon>
        <taxon>Bacillati</taxon>
        <taxon>Bacillota</taxon>
        <taxon>Tissierellia</taxon>
        <taxon>Tissierellales</taxon>
        <taxon>Thermohalobacteraceae</taxon>
        <taxon>Caloranaerobacter</taxon>
    </lineage>
</organism>
<dbReference type="KEGG" id="cazo:G3A45_06905"/>
<dbReference type="Gene3D" id="1.20.5.300">
    <property type="match status" value="1"/>
</dbReference>
<evidence type="ECO:0000313" key="2">
    <source>
        <dbReference type="EMBL" id="QIB27044.1"/>
    </source>
</evidence>
<reference evidence="2 3" key="1">
    <citation type="submission" date="2020-02" db="EMBL/GenBank/DDBJ databases">
        <title>Thermophilic hydrogen producing bacteria, Caloranaerobacter azorensis.</title>
        <authorList>
            <person name="Baek K."/>
        </authorList>
    </citation>
    <scope>NUCLEOTIDE SEQUENCE [LARGE SCALE GENOMIC DNA]</scope>
    <source>
        <strain evidence="2 3">T3-1</strain>
    </source>
</reference>
<proteinExistence type="predicted"/>
<protein>
    <submittedName>
        <fullName evidence="2">Uncharacterized protein</fullName>
    </submittedName>
</protein>
<evidence type="ECO:0000313" key="3">
    <source>
        <dbReference type="Proteomes" id="UP000464452"/>
    </source>
</evidence>